<evidence type="ECO:0000313" key="1">
    <source>
        <dbReference type="EMBL" id="GJS69528.1"/>
    </source>
</evidence>
<evidence type="ECO:0000313" key="2">
    <source>
        <dbReference type="Proteomes" id="UP001151760"/>
    </source>
</evidence>
<accession>A0ABQ4XXQ0</accession>
<comment type="caution">
    <text evidence="1">The sequence shown here is derived from an EMBL/GenBank/DDBJ whole genome shotgun (WGS) entry which is preliminary data.</text>
</comment>
<keyword evidence="2" id="KW-1185">Reference proteome</keyword>
<proteinExistence type="predicted"/>
<reference evidence="1" key="1">
    <citation type="journal article" date="2022" name="Int. J. Mol. Sci.">
        <title>Draft Genome of Tanacetum Coccineum: Genomic Comparison of Closely Related Tanacetum-Family Plants.</title>
        <authorList>
            <person name="Yamashiro T."/>
            <person name="Shiraishi A."/>
            <person name="Nakayama K."/>
            <person name="Satake H."/>
        </authorList>
    </citation>
    <scope>NUCLEOTIDE SEQUENCE</scope>
</reference>
<feature type="non-terminal residue" evidence="1">
    <location>
        <position position="249"/>
    </location>
</feature>
<reference evidence="1" key="2">
    <citation type="submission" date="2022-01" db="EMBL/GenBank/DDBJ databases">
        <authorList>
            <person name="Yamashiro T."/>
            <person name="Shiraishi A."/>
            <person name="Satake H."/>
            <person name="Nakayama K."/>
        </authorList>
    </citation>
    <scope>NUCLEOTIDE SEQUENCE</scope>
</reference>
<protein>
    <submittedName>
        <fullName evidence="1">Uncharacterized protein</fullName>
    </submittedName>
</protein>
<dbReference type="Proteomes" id="UP001151760">
    <property type="component" value="Unassembled WGS sequence"/>
</dbReference>
<sequence>MGPLFNYRSRPPNSFVGPVDNTDSRTIFSVHPTDTTASFSAIGSSSFLPLKIWMSKKRYQILKITRSETVITGVWYVQAYLRSLGVPDLRRTSRLTRFKDTDPKVGVDHMARFVDVAEMLDMYFQQSYVLYINVVVALLPMFDIFRKGTTWVPLLDLVPRNSWKLSLLLPMTASGCVALCDANHHRATRLGSRMLTAQRLEPTITTVEMLRNMNATVGYCNDSLPKYFLLGTAKASSELPRCLKWEVLD</sequence>
<gene>
    <name evidence="1" type="ORF">Tco_0702369</name>
</gene>
<organism evidence="1 2">
    <name type="scientific">Tanacetum coccineum</name>
    <dbReference type="NCBI Taxonomy" id="301880"/>
    <lineage>
        <taxon>Eukaryota</taxon>
        <taxon>Viridiplantae</taxon>
        <taxon>Streptophyta</taxon>
        <taxon>Embryophyta</taxon>
        <taxon>Tracheophyta</taxon>
        <taxon>Spermatophyta</taxon>
        <taxon>Magnoliopsida</taxon>
        <taxon>eudicotyledons</taxon>
        <taxon>Gunneridae</taxon>
        <taxon>Pentapetalae</taxon>
        <taxon>asterids</taxon>
        <taxon>campanulids</taxon>
        <taxon>Asterales</taxon>
        <taxon>Asteraceae</taxon>
        <taxon>Asteroideae</taxon>
        <taxon>Anthemideae</taxon>
        <taxon>Anthemidinae</taxon>
        <taxon>Tanacetum</taxon>
    </lineage>
</organism>
<name>A0ABQ4XXQ0_9ASTR</name>
<dbReference type="EMBL" id="BQNB010009867">
    <property type="protein sequence ID" value="GJS69528.1"/>
    <property type="molecule type" value="Genomic_DNA"/>
</dbReference>